<evidence type="ECO:0000256" key="6">
    <source>
        <dbReference type="ARBA" id="ARBA00022630"/>
    </source>
</evidence>
<feature type="binding site" evidence="17">
    <location>
        <begin position="201"/>
        <end position="204"/>
    </location>
    <ligand>
        <name>CDP</name>
        <dbReference type="ChEBI" id="CHEBI:58069"/>
    </ligand>
</feature>
<evidence type="ECO:0000256" key="5">
    <source>
        <dbReference type="ARBA" id="ARBA00017394"/>
    </source>
</evidence>
<evidence type="ECO:0000313" key="21">
    <source>
        <dbReference type="Proteomes" id="UP000237153"/>
    </source>
</evidence>
<evidence type="ECO:0000256" key="1">
    <source>
        <dbReference type="ARBA" id="ARBA00003072"/>
    </source>
</evidence>
<keyword evidence="8 17" id="KW-0808">Transferase</keyword>
<sequence>MNYEDARFGMLLILIFDGKKRIRTTQKALSEKIGLSQQSISRILRELEAQGIIYRIVEGKGEYLEITEKGLKLVETLWSKAESIVKEEKDVLILEGEIVEGLGEGRFYIKLPYYSKKIQELVGFVPYPGTLNVRLNGESVLKRAFLNPEKGLRIEGFRNEERYYGGATLFPVKVNGYERAAIIIPDRTSHEKDIIEIVAPDYLRGELGLKNGSKVVLEVKTKSVGQ</sequence>
<dbReference type="InterPro" id="IPR023470">
    <property type="entry name" value="Riboflavin_kinase_archaeal"/>
</dbReference>
<protein>
    <recommendedName>
        <fullName evidence="5 17">Riboflavin kinase</fullName>
        <shortName evidence="17">RFK</shortName>
        <ecNumber evidence="4 17">2.7.1.161</ecNumber>
    </recommendedName>
    <alternativeName>
        <fullName evidence="14 17">CTP-dependent riboflavin kinase</fullName>
    </alternativeName>
    <alternativeName>
        <fullName evidence="15 17">CTP:riboflavin 5'-phosphotransferase</fullName>
    </alternativeName>
    <alternativeName>
        <fullName evidence="13 17">Flavokinase</fullName>
    </alternativeName>
</protein>
<feature type="binding site" evidence="17">
    <location>
        <position position="132"/>
    </location>
    <ligand>
        <name>Mg(2+)</name>
        <dbReference type="ChEBI" id="CHEBI:18420"/>
    </ligand>
</feature>
<dbReference type="PROSITE" id="PS50943">
    <property type="entry name" value="HTH_CROC1"/>
    <property type="match status" value="1"/>
</dbReference>
<feature type="binding site" evidence="17">
    <location>
        <begin position="101"/>
        <end position="106"/>
    </location>
    <ligand>
        <name>CDP</name>
        <dbReference type="ChEBI" id="CHEBI:58069"/>
    </ligand>
</feature>
<dbReference type="Pfam" id="PF01982">
    <property type="entry name" value="CTP-dep_RFKase"/>
    <property type="match status" value="1"/>
</dbReference>
<evidence type="ECO:0000256" key="14">
    <source>
        <dbReference type="ARBA" id="ARBA00030544"/>
    </source>
</evidence>
<proteinExistence type="inferred from homology"/>
<evidence type="ECO:0000256" key="12">
    <source>
        <dbReference type="ARBA" id="ARBA00022842"/>
    </source>
</evidence>
<keyword evidence="11 17" id="KW-0418">Kinase</keyword>
<accession>A0A2J6N4K4</accession>
<dbReference type="Pfam" id="PF13412">
    <property type="entry name" value="HTH_24"/>
    <property type="match status" value="1"/>
</dbReference>
<feature type="binding site" evidence="17">
    <location>
        <position position="130"/>
    </location>
    <ligand>
        <name>Mg(2+)</name>
        <dbReference type="ChEBI" id="CHEBI:18420"/>
    </ligand>
</feature>
<dbReference type="Proteomes" id="UP000237153">
    <property type="component" value="Unassembled WGS sequence"/>
</dbReference>
<comment type="pathway">
    <text evidence="2 17">Cofactor biosynthesis; FMN biosynthesis; FMN from riboflavin (CTP route): step 1/1.</text>
</comment>
<comment type="cofactor">
    <cofactor evidence="17">
        <name>Mg(2+)</name>
        <dbReference type="ChEBI" id="CHEBI:18420"/>
    </cofactor>
    <text evidence="17">Binds 1 Mg(2+) ion per subunit.</text>
</comment>
<evidence type="ECO:0000256" key="13">
    <source>
        <dbReference type="ARBA" id="ARBA00029789"/>
    </source>
</evidence>
<dbReference type="PANTHER" id="PTHR40706">
    <property type="entry name" value="RIBOFLAVIN KINASE"/>
    <property type="match status" value="1"/>
</dbReference>
<dbReference type="GO" id="GO:0009231">
    <property type="term" value="P:riboflavin biosynthetic process"/>
    <property type="evidence" value="ECO:0007669"/>
    <property type="project" value="InterPro"/>
</dbReference>
<keyword evidence="12 17" id="KW-0460">Magnesium</keyword>
<dbReference type="SUPFAM" id="SSF46785">
    <property type="entry name" value="Winged helix' DNA-binding domain"/>
    <property type="match status" value="1"/>
</dbReference>
<dbReference type="PANTHER" id="PTHR40706:SF1">
    <property type="entry name" value="RIBOFLAVIN KINASE"/>
    <property type="match status" value="1"/>
</dbReference>
<dbReference type="InterPro" id="IPR036390">
    <property type="entry name" value="WH_DNA-bd_sf"/>
</dbReference>
<dbReference type="InterPro" id="IPR001387">
    <property type="entry name" value="Cro/C1-type_HTH"/>
</dbReference>
<dbReference type="InterPro" id="IPR023602">
    <property type="entry name" value="Riboflavin_kinase_CTP-dep"/>
</dbReference>
<evidence type="ECO:0000256" key="16">
    <source>
        <dbReference type="ARBA" id="ARBA00047857"/>
    </source>
</evidence>
<evidence type="ECO:0000256" key="8">
    <source>
        <dbReference type="ARBA" id="ARBA00022679"/>
    </source>
</evidence>
<evidence type="ECO:0000313" key="20">
    <source>
        <dbReference type="EMBL" id="PMB75369.1"/>
    </source>
</evidence>
<dbReference type="InterPro" id="IPR036388">
    <property type="entry name" value="WH-like_DNA-bd_sf"/>
</dbReference>
<dbReference type="Gene3D" id="1.10.10.10">
    <property type="entry name" value="Winged helix-like DNA-binding domain superfamily/Winged helix DNA-binding domain"/>
    <property type="match status" value="1"/>
</dbReference>
<organism evidence="20 21">
    <name type="scientific">Fervidicoccus fontis</name>
    <dbReference type="NCBI Taxonomy" id="683846"/>
    <lineage>
        <taxon>Archaea</taxon>
        <taxon>Thermoproteota</taxon>
        <taxon>Thermoprotei</taxon>
        <taxon>Fervidicoccales</taxon>
        <taxon>Fervidicoccaceae</taxon>
        <taxon>Fervidicoccus</taxon>
    </lineage>
</organism>
<evidence type="ECO:0000256" key="2">
    <source>
        <dbReference type="ARBA" id="ARBA00005219"/>
    </source>
</evidence>
<evidence type="ECO:0000313" key="19">
    <source>
        <dbReference type="EMBL" id="HEW64233.1"/>
    </source>
</evidence>
<comment type="similarity">
    <text evidence="3 17">Belongs to the archaeal riboflavin kinase family.</text>
</comment>
<comment type="caution">
    <text evidence="17">Lacks conserved residue(s) required for the propagation of feature annotation.</text>
</comment>
<dbReference type="Proteomes" id="UP000886076">
    <property type="component" value="Unassembled WGS sequence"/>
</dbReference>
<evidence type="ECO:0000256" key="11">
    <source>
        <dbReference type="ARBA" id="ARBA00022777"/>
    </source>
</evidence>
<evidence type="ECO:0000256" key="7">
    <source>
        <dbReference type="ARBA" id="ARBA00022643"/>
    </source>
</evidence>
<dbReference type="CDD" id="cd00090">
    <property type="entry name" value="HTH_ARSR"/>
    <property type="match status" value="1"/>
</dbReference>
<evidence type="ECO:0000256" key="15">
    <source>
        <dbReference type="ARBA" id="ARBA00033116"/>
    </source>
</evidence>
<dbReference type="EC" id="2.7.1.161" evidence="4 17"/>
<feature type="domain" description="HTH cro/C1-type" evidence="18">
    <location>
        <begin position="25"/>
        <end position="45"/>
    </location>
</feature>
<dbReference type="HAMAP" id="MF_01285">
    <property type="entry name" value="Riboflavin_kinase"/>
    <property type="match status" value="1"/>
</dbReference>
<dbReference type="RefSeq" id="WP_272985547.1">
    <property type="nucleotide sequence ID" value="NZ_DSFH01000055.1"/>
</dbReference>
<name>A0A2J6N4K4_9CREN</name>
<comment type="function">
    <text evidence="1 17">Catalyzes the CTP-dependent phosphorylation of riboflavin (vitamin B2) to form flavin mononucleotide (FMN).</text>
</comment>
<feature type="binding site" evidence="17">
    <location>
        <position position="196"/>
    </location>
    <ligand>
        <name>FMN</name>
        <dbReference type="ChEBI" id="CHEBI:58210"/>
    </ligand>
</feature>
<dbReference type="AlphaFoldDB" id="A0A2J6N4K4"/>
<evidence type="ECO:0000256" key="4">
    <source>
        <dbReference type="ARBA" id="ARBA00011987"/>
    </source>
</evidence>
<keyword evidence="6 17" id="KW-0285">Flavoprotein</keyword>
<evidence type="ECO:0000256" key="3">
    <source>
        <dbReference type="ARBA" id="ARBA00006428"/>
    </source>
</evidence>
<dbReference type="GO" id="GO:0000287">
    <property type="term" value="F:magnesium ion binding"/>
    <property type="evidence" value="ECO:0007669"/>
    <property type="project" value="UniProtKB-UniRule"/>
</dbReference>
<evidence type="ECO:0000256" key="9">
    <source>
        <dbReference type="ARBA" id="ARBA00022723"/>
    </source>
</evidence>
<dbReference type="InterPro" id="IPR039063">
    <property type="entry name" value="RibK_CTP-dep"/>
</dbReference>
<dbReference type="EMBL" id="DSFH01000055">
    <property type="protein sequence ID" value="HEW64233.1"/>
    <property type="molecule type" value="Genomic_DNA"/>
</dbReference>
<reference evidence="19" key="2">
    <citation type="journal article" date="2020" name="mSystems">
        <title>Genome- and Community-Level Interaction Insights into Carbon Utilization and Element Cycling Functions of Hydrothermarchaeota in Hydrothermal Sediment.</title>
        <authorList>
            <person name="Zhou Z."/>
            <person name="Liu Y."/>
            <person name="Xu W."/>
            <person name="Pan J."/>
            <person name="Luo Z.H."/>
            <person name="Li M."/>
        </authorList>
    </citation>
    <scope>NUCLEOTIDE SEQUENCE [LARGE SCALE GENOMIC DNA]</scope>
    <source>
        <strain evidence="19">SpSt-1261</strain>
    </source>
</reference>
<dbReference type="InterPro" id="IPR023465">
    <property type="entry name" value="Riboflavin_kinase_dom_sf"/>
</dbReference>
<dbReference type="InterPro" id="IPR011991">
    <property type="entry name" value="ArsR-like_HTH"/>
</dbReference>
<dbReference type="GO" id="GO:0008531">
    <property type="term" value="F:riboflavin kinase activity"/>
    <property type="evidence" value="ECO:0007669"/>
    <property type="project" value="InterPro"/>
</dbReference>
<dbReference type="GO" id="GO:0003700">
    <property type="term" value="F:DNA-binding transcription factor activity"/>
    <property type="evidence" value="ECO:0007669"/>
    <property type="project" value="InterPro"/>
</dbReference>
<evidence type="ECO:0000256" key="17">
    <source>
        <dbReference type="HAMAP-Rule" id="MF_01285"/>
    </source>
</evidence>
<dbReference type="Gene3D" id="2.40.30.30">
    <property type="entry name" value="Riboflavin kinase-like"/>
    <property type="match status" value="1"/>
</dbReference>
<reference evidence="20 21" key="1">
    <citation type="submission" date="2018-01" db="EMBL/GenBank/DDBJ databases">
        <title>Metagenomic assembled genomes from two thermal pools in the Uzon Caldera, Kamchatka, Russia.</title>
        <authorList>
            <person name="Wilkins L."/>
            <person name="Ettinger C."/>
        </authorList>
    </citation>
    <scope>NUCLEOTIDE SEQUENCE [LARGE SCALE GENOMIC DNA]</scope>
    <source>
        <strain evidence="20">ZAV-06</strain>
    </source>
</reference>
<keyword evidence="10 17" id="KW-0547">Nucleotide-binding</keyword>
<gene>
    <name evidence="17" type="primary">ribK</name>
    <name evidence="20" type="ORF">C0188_03400</name>
    <name evidence="19" type="ORF">ENO39_04165</name>
</gene>
<evidence type="ECO:0000259" key="18">
    <source>
        <dbReference type="PROSITE" id="PS50943"/>
    </source>
</evidence>
<comment type="catalytic activity">
    <reaction evidence="16 17">
        <text>riboflavin + CTP = CDP + FMN + H(+)</text>
        <dbReference type="Rhea" id="RHEA:25021"/>
        <dbReference type="ChEBI" id="CHEBI:15378"/>
        <dbReference type="ChEBI" id="CHEBI:37563"/>
        <dbReference type="ChEBI" id="CHEBI:57986"/>
        <dbReference type="ChEBI" id="CHEBI:58069"/>
        <dbReference type="ChEBI" id="CHEBI:58210"/>
        <dbReference type="EC" id="2.7.1.161"/>
    </reaction>
</comment>
<dbReference type="UniPathway" id="UPA00276">
    <property type="reaction ID" value="UER00929"/>
</dbReference>
<dbReference type="SUPFAM" id="SSF82114">
    <property type="entry name" value="Riboflavin kinase-like"/>
    <property type="match status" value="1"/>
</dbReference>
<keyword evidence="9 17" id="KW-0479">Metal-binding</keyword>
<dbReference type="GO" id="GO:0009398">
    <property type="term" value="P:FMN biosynthetic process"/>
    <property type="evidence" value="ECO:0007669"/>
    <property type="project" value="UniProtKB-UniRule"/>
</dbReference>
<evidence type="ECO:0000256" key="10">
    <source>
        <dbReference type="ARBA" id="ARBA00022741"/>
    </source>
</evidence>
<dbReference type="GO" id="GO:0000166">
    <property type="term" value="F:nucleotide binding"/>
    <property type="evidence" value="ECO:0007669"/>
    <property type="project" value="UniProtKB-UniRule"/>
</dbReference>
<dbReference type="EMBL" id="PNIM01000016">
    <property type="protein sequence ID" value="PMB75369.1"/>
    <property type="molecule type" value="Genomic_DNA"/>
</dbReference>
<feature type="binding site" evidence="17">
    <location>
        <position position="188"/>
    </location>
    <ligand>
        <name>FMN</name>
        <dbReference type="ChEBI" id="CHEBI:58210"/>
    </ligand>
</feature>
<keyword evidence="7 17" id="KW-0288">FMN</keyword>
<comment type="caution">
    <text evidence="20">The sequence shown here is derived from an EMBL/GenBank/DDBJ whole genome shotgun (WGS) entry which is preliminary data.</text>
</comment>